<dbReference type="Gene3D" id="2.130.10.10">
    <property type="entry name" value="YVTN repeat-like/Quinoprotein amine dehydrogenase"/>
    <property type="match status" value="1"/>
</dbReference>
<dbReference type="Pfam" id="PF10313">
    <property type="entry name" value="DUF2415"/>
    <property type="match status" value="1"/>
</dbReference>
<evidence type="ECO:0000313" key="4">
    <source>
        <dbReference type="Proteomes" id="UP000799424"/>
    </source>
</evidence>
<accession>A0A6A6ZUB8</accession>
<dbReference type="InterPro" id="IPR015943">
    <property type="entry name" value="WD40/YVTN_repeat-like_dom_sf"/>
</dbReference>
<dbReference type="InterPro" id="IPR036322">
    <property type="entry name" value="WD40_repeat_dom_sf"/>
</dbReference>
<evidence type="ECO:0000259" key="2">
    <source>
        <dbReference type="Pfam" id="PF10313"/>
    </source>
</evidence>
<name>A0A6A6ZUB8_9PLEO</name>
<dbReference type="SUPFAM" id="SSF50978">
    <property type="entry name" value="WD40 repeat-like"/>
    <property type="match status" value="1"/>
</dbReference>
<sequence>MAADDLLSRDTNTFVLPDKSFFSTKIPIAHYQLRHLISSPEPDLIYYASGFDIYCLNAVTRVQAHVTTLPWEARCTASGHGYMCVGGPDDGNFAAIKVTGFPPTDPSDVDAALPLDFHHRLPRPPALGAAHRIRLEKIGEDIVNSISIHKFPAEGEGDDEVVAVLTNNDKTVRIYSLTQNLEVTVLDLPFAMNHATISPDGQLLVAVGDTPTAYFFERATTERPSSTKTPEGQPQYIPPEWQLLEQVSLYRPTDLLADGYFCTAWSPFGRLCAVGSECGYVTVFDVELLKKVEYGEDAVVQRISSTRPDTAASAASVRTMPGVERPTPGAVRTMHFSPNPWDLLIWSEGQGRVCVADLRAGLKVKQVLTLDPKEEGIDKVDIADFDLTISPEMHELRREADFIRSYRRALDSDGTAAAVNAAAEYFEADSERQRLHRLGVVESDNDPHGLSAHERQVLEALRSTRQREEQGLAPRSINYNTNRHVDSSSRREQMEIMAEFVPESFRRWNRSSQERTTPRRQASVVVSIDPGTVNAPTTLSNITDSVPTRSPNVIPAHARRVTNDIIASTDDAWRTIEEALSTQARAANATGRAGTSDPANASSANTSTAPELRNELRRLRQLTQMRERLRNVRNSQPSAETYEFSLGLRRASRSAHDPSAGVKTAGLAMSQDGRTLYCGTEEGIFEYKLNLHVRKGFPAIHPR</sequence>
<feature type="region of interest" description="Disordered" evidence="1">
    <location>
        <begin position="464"/>
        <end position="491"/>
    </location>
</feature>
<dbReference type="InterPro" id="IPR019417">
    <property type="entry name" value="DUF2415"/>
</dbReference>
<feature type="compositionally biased region" description="Low complexity" evidence="1">
    <location>
        <begin position="584"/>
        <end position="611"/>
    </location>
</feature>
<feature type="domain" description="DUF2415" evidence="2">
    <location>
        <begin position="329"/>
        <end position="368"/>
    </location>
</feature>
<dbReference type="PANTHER" id="PTHR43991">
    <property type="entry name" value="WD REPEAT PROTEIN (AFU_ORTHOLOGUE AFUA_8G05640)-RELATED"/>
    <property type="match status" value="1"/>
</dbReference>
<feature type="region of interest" description="Disordered" evidence="1">
    <location>
        <begin position="584"/>
        <end position="613"/>
    </location>
</feature>
<dbReference type="PANTHER" id="PTHR43991:SF9">
    <property type="entry name" value="DUF2415 DOMAIN-CONTAINING PROTEIN"/>
    <property type="match status" value="1"/>
</dbReference>
<reference evidence="3" key="1">
    <citation type="journal article" date="2020" name="Stud. Mycol.">
        <title>101 Dothideomycetes genomes: a test case for predicting lifestyles and emergence of pathogens.</title>
        <authorList>
            <person name="Haridas S."/>
            <person name="Albert R."/>
            <person name="Binder M."/>
            <person name="Bloem J."/>
            <person name="Labutti K."/>
            <person name="Salamov A."/>
            <person name="Andreopoulos B."/>
            <person name="Baker S."/>
            <person name="Barry K."/>
            <person name="Bills G."/>
            <person name="Bluhm B."/>
            <person name="Cannon C."/>
            <person name="Castanera R."/>
            <person name="Culley D."/>
            <person name="Daum C."/>
            <person name="Ezra D."/>
            <person name="Gonzalez J."/>
            <person name="Henrissat B."/>
            <person name="Kuo A."/>
            <person name="Liang C."/>
            <person name="Lipzen A."/>
            <person name="Lutzoni F."/>
            <person name="Magnuson J."/>
            <person name="Mondo S."/>
            <person name="Nolan M."/>
            <person name="Ohm R."/>
            <person name="Pangilinan J."/>
            <person name="Park H.-J."/>
            <person name="Ramirez L."/>
            <person name="Alfaro M."/>
            <person name="Sun H."/>
            <person name="Tritt A."/>
            <person name="Yoshinaga Y."/>
            <person name="Zwiers L.-H."/>
            <person name="Turgeon B."/>
            <person name="Goodwin S."/>
            <person name="Spatafora J."/>
            <person name="Crous P."/>
            <person name="Grigoriev I."/>
        </authorList>
    </citation>
    <scope>NUCLEOTIDE SEQUENCE</scope>
    <source>
        <strain evidence="3">CBS 113818</strain>
    </source>
</reference>
<dbReference type="EMBL" id="MU006230">
    <property type="protein sequence ID" value="KAF2824199.1"/>
    <property type="molecule type" value="Genomic_DNA"/>
</dbReference>
<dbReference type="AlphaFoldDB" id="A0A6A6ZUB8"/>
<dbReference type="Proteomes" id="UP000799424">
    <property type="component" value="Unassembled WGS sequence"/>
</dbReference>
<evidence type="ECO:0000256" key="1">
    <source>
        <dbReference type="SAM" id="MobiDB-lite"/>
    </source>
</evidence>
<dbReference type="OrthoDB" id="418169at2759"/>
<protein>
    <recommendedName>
        <fullName evidence="2">DUF2415 domain-containing protein</fullName>
    </recommendedName>
</protein>
<keyword evidence="4" id="KW-1185">Reference proteome</keyword>
<organism evidence="3 4">
    <name type="scientific">Ophiobolus disseminans</name>
    <dbReference type="NCBI Taxonomy" id="1469910"/>
    <lineage>
        <taxon>Eukaryota</taxon>
        <taxon>Fungi</taxon>
        <taxon>Dikarya</taxon>
        <taxon>Ascomycota</taxon>
        <taxon>Pezizomycotina</taxon>
        <taxon>Dothideomycetes</taxon>
        <taxon>Pleosporomycetidae</taxon>
        <taxon>Pleosporales</taxon>
        <taxon>Pleosporineae</taxon>
        <taxon>Phaeosphaeriaceae</taxon>
        <taxon>Ophiobolus</taxon>
    </lineage>
</organism>
<gene>
    <name evidence="3" type="ORF">CC86DRAFT_371587</name>
</gene>
<evidence type="ECO:0000313" key="3">
    <source>
        <dbReference type="EMBL" id="KAF2824199.1"/>
    </source>
</evidence>
<proteinExistence type="predicted"/>